<reference evidence="6 7" key="1">
    <citation type="submission" date="2019-06" db="EMBL/GenBank/DDBJ databases">
        <title>Whole genome shotgun sequence of Cellulomonas uda NBRC 3747.</title>
        <authorList>
            <person name="Hosoyama A."/>
            <person name="Uohara A."/>
            <person name="Ohji S."/>
            <person name="Ichikawa N."/>
        </authorList>
    </citation>
    <scope>NUCLEOTIDE SEQUENCE [LARGE SCALE GENOMIC DNA]</scope>
    <source>
        <strain evidence="6 7">NBRC 3747</strain>
    </source>
</reference>
<dbReference type="Proteomes" id="UP000315842">
    <property type="component" value="Unassembled WGS sequence"/>
</dbReference>
<evidence type="ECO:0000256" key="3">
    <source>
        <dbReference type="ARBA" id="ARBA00022722"/>
    </source>
</evidence>
<keyword evidence="1" id="KW-0597">Phosphoprotein</keyword>
<evidence type="ECO:0000256" key="2">
    <source>
        <dbReference type="ARBA" id="ARBA00022649"/>
    </source>
</evidence>
<dbReference type="RefSeq" id="WP_141320683.1">
    <property type="nucleotide sequence ID" value="NZ_BJLP01000030.1"/>
</dbReference>
<dbReference type="EMBL" id="BJLP01000030">
    <property type="protein sequence ID" value="GEA81485.1"/>
    <property type="molecule type" value="Genomic_DNA"/>
</dbReference>
<keyword evidence="5" id="KW-0378">Hydrolase</keyword>
<dbReference type="InterPro" id="IPR008201">
    <property type="entry name" value="HepT-like"/>
</dbReference>
<dbReference type="PANTHER" id="PTHR34139:SF1">
    <property type="entry name" value="RNASE MJ1380-RELATED"/>
    <property type="match status" value="1"/>
</dbReference>
<evidence type="ECO:0008006" key="8">
    <source>
        <dbReference type="Google" id="ProtNLM"/>
    </source>
</evidence>
<proteinExistence type="predicted"/>
<evidence type="ECO:0000256" key="4">
    <source>
        <dbReference type="ARBA" id="ARBA00022741"/>
    </source>
</evidence>
<comment type="caution">
    <text evidence="6">The sequence shown here is derived from an EMBL/GenBank/DDBJ whole genome shotgun (WGS) entry which is preliminary data.</text>
</comment>
<organism evidence="6 7">
    <name type="scientific">Cellulomonas uda</name>
    <dbReference type="NCBI Taxonomy" id="1714"/>
    <lineage>
        <taxon>Bacteria</taxon>
        <taxon>Bacillati</taxon>
        <taxon>Actinomycetota</taxon>
        <taxon>Actinomycetes</taxon>
        <taxon>Micrococcales</taxon>
        <taxon>Cellulomonadaceae</taxon>
        <taxon>Cellulomonas</taxon>
    </lineage>
</organism>
<dbReference type="GO" id="GO:0016787">
    <property type="term" value="F:hydrolase activity"/>
    <property type="evidence" value="ECO:0007669"/>
    <property type="project" value="UniProtKB-KW"/>
</dbReference>
<dbReference type="GO" id="GO:0000166">
    <property type="term" value="F:nucleotide binding"/>
    <property type="evidence" value="ECO:0007669"/>
    <property type="project" value="UniProtKB-KW"/>
</dbReference>
<dbReference type="GO" id="GO:0004540">
    <property type="term" value="F:RNA nuclease activity"/>
    <property type="evidence" value="ECO:0007669"/>
    <property type="project" value="InterPro"/>
</dbReference>
<dbReference type="PANTHER" id="PTHR34139">
    <property type="entry name" value="UPF0331 PROTEIN MJ0127"/>
    <property type="match status" value="1"/>
</dbReference>
<sequence>MSTPAERATRALADVARMLDVADRIVARGYDEFVGDDEIAYLATKALLIDLQTACGAFDEEFRAARPRVPWRELKRIRDRLAHHYVSIDKDLLWNVLVRELPVLRADLLAPDG</sequence>
<dbReference type="AlphaFoldDB" id="A0A4Y3KEL6"/>
<keyword evidence="4" id="KW-0547">Nucleotide-binding</keyword>
<accession>A0A4Y3KEL6</accession>
<evidence type="ECO:0000256" key="5">
    <source>
        <dbReference type="ARBA" id="ARBA00022801"/>
    </source>
</evidence>
<dbReference type="GO" id="GO:0110001">
    <property type="term" value="C:toxin-antitoxin complex"/>
    <property type="evidence" value="ECO:0007669"/>
    <property type="project" value="InterPro"/>
</dbReference>
<evidence type="ECO:0000313" key="6">
    <source>
        <dbReference type="EMBL" id="GEA81485.1"/>
    </source>
</evidence>
<dbReference type="Pfam" id="PF01934">
    <property type="entry name" value="HepT-like"/>
    <property type="match status" value="1"/>
</dbReference>
<keyword evidence="3" id="KW-0540">Nuclease</keyword>
<keyword evidence="2" id="KW-1277">Toxin-antitoxin system</keyword>
<name>A0A4Y3KEL6_CELUD</name>
<gene>
    <name evidence="6" type="ORF">CUD01_19290</name>
</gene>
<evidence type="ECO:0000256" key="1">
    <source>
        <dbReference type="ARBA" id="ARBA00022553"/>
    </source>
</evidence>
<evidence type="ECO:0000313" key="7">
    <source>
        <dbReference type="Proteomes" id="UP000315842"/>
    </source>
</evidence>
<dbReference type="InterPro" id="IPR051813">
    <property type="entry name" value="HepT_RNase_toxin"/>
</dbReference>
<protein>
    <recommendedName>
        <fullName evidence="8">DUF86 domain-containing protein</fullName>
    </recommendedName>
</protein>
<keyword evidence="7" id="KW-1185">Reference proteome</keyword>